<dbReference type="InterPro" id="IPR010998">
    <property type="entry name" value="Integrase_recombinase_N"/>
</dbReference>
<evidence type="ECO:0000256" key="2">
    <source>
        <dbReference type="ARBA" id="ARBA00023172"/>
    </source>
</evidence>
<keyword evidence="1" id="KW-0238">DNA-binding</keyword>
<dbReference type="EMBL" id="WNWM01000002">
    <property type="protein sequence ID" value="MUI13938.1"/>
    <property type="molecule type" value="Genomic_DNA"/>
</dbReference>
<dbReference type="OrthoDB" id="662444at2"/>
<dbReference type="PROSITE" id="PS51898">
    <property type="entry name" value="TYR_RECOMBINASE"/>
    <property type="match status" value="1"/>
</dbReference>
<keyword evidence="2" id="KW-0233">DNA recombination</keyword>
<dbReference type="Pfam" id="PF00589">
    <property type="entry name" value="Phage_integrase"/>
    <property type="match status" value="1"/>
</dbReference>
<dbReference type="GO" id="GO:0015074">
    <property type="term" value="P:DNA integration"/>
    <property type="evidence" value="ECO:0007669"/>
    <property type="project" value="InterPro"/>
</dbReference>
<dbReference type="InterPro" id="IPR011010">
    <property type="entry name" value="DNA_brk_join_enz"/>
</dbReference>
<accession>A0A6I3XMU7</accession>
<gene>
    <name evidence="4" type="ORF">GJV26_15965</name>
</gene>
<sequence length="318" mass="35933">MTSCAMATAKCVFPVPIVPQKISDVPCNRASSKFAAYLFAEASAFSCPGPRHRAAAPGEDMRNTYRSTIKHLREYFDKAPVDLIRPTDIAGFLDELRDIPTTANRCKRVFSTIWNHARAWGYTDLANPCEGIRCFSLEKRLVYITDNIFDLVQQYAAEPLRDAMDLAYLTGQRPGDALKLTEQNIEGAYLVIKQNKTSKPLRIEITGKLAELMERIRARKRLKPIVTAALLVHTHGKRATGPALRYQFDQARDAAIERHPELAEQVRTFWFYDLRARAADDTSDVRGDQAASDLLGHENVQTTRRHYLRRGKVVAPTK</sequence>
<dbReference type="Gene3D" id="1.10.150.130">
    <property type="match status" value="1"/>
</dbReference>
<evidence type="ECO:0000259" key="3">
    <source>
        <dbReference type="PROSITE" id="PS51898"/>
    </source>
</evidence>
<dbReference type="InterPro" id="IPR013762">
    <property type="entry name" value="Integrase-like_cat_sf"/>
</dbReference>
<feature type="domain" description="Tyr recombinase" evidence="3">
    <location>
        <begin position="139"/>
        <end position="318"/>
    </location>
</feature>
<keyword evidence="5" id="KW-1185">Reference proteome</keyword>
<comment type="caution">
    <text evidence="4">The sequence shown here is derived from an EMBL/GenBank/DDBJ whole genome shotgun (WGS) entry which is preliminary data.</text>
</comment>
<dbReference type="GO" id="GO:0003677">
    <property type="term" value="F:DNA binding"/>
    <property type="evidence" value="ECO:0007669"/>
    <property type="project" value="UniProtKB-KW"/>
</dbReference>
<name>A0A6I3XMU7_9BURK</name>
<evidence type="ECO:0000313" key="4">
    <source>
        <dbReference type="EMBL" id="MUI13938.1"/>
    </source>
</evidence>
<dbReference type="SUPFAM" id="SSF56349">
    <property type="entry name" value="DNA breaking-rejoining enzymes"/>
    <property type="match status" value="1"/>
</dbReference>
<dbReference type="Proteomes" id="UP000431684">
    <property type="component" value="Unassembled WGS sequence"/>
</dbReference>
<reference evidence="4 5" key="1">
    <citation type="submission" date="2019-11" db="EMBL/GenBank/DDBJ databases">
        <title>Draft Genome Sequences of Six Type Strains of the Genus Massilia.</title>
        <authorList>
            <person name="Miess H."/>
            <person name="Frediansyah A."/>
            <person name="Goeker M."/>
            <person name="Gross H."/>
        </authorList>
    </citation>
    <scope>NUCLEOTIDE SEQUENCE [LARGE SCALE GENOMIC DNA]</scope>
    <source>
        <strain evidence="4 5">DSM 17513</strain>
    </source>
</reference>
<evidence type="ECO:0000256" key="1">
    <source>
        <dbReference type="ARBA" id="ARBA00023125"/>
    </source>
</evidence>
<proteinExistence type="predicted"/>
<protein>
    <submittedName>
        <fullName evidence="4">Tyrosine-type recombinase/integrase</fullName>
    </submittedName>
</protein>
<dbReference type="GO" id="GO:0006310">
    <property type="term" value="P:DNA recombination"/>
    <property type="evidence" value="ECO:0007669"/>
    <property type="project" value="UniProtKB-KW"/>
</dbReference>
<organism evidence="4 5">
    <name type="scientific">Pseudoduganella dura</name>
    <dbReference type="NCBI Taxonomy" id="321982"/>
    <lineage>
        <taxon>Bacteria</taxon>
        <taxon>Pseudomonadati</taxon>
        <taxon>Pseudomonadota</taxon>
        <taxon>Betaproteobacteria</taxon>
        <taxon>Burkholderiales</taxon>
        <taxon>Oxalobacteraceae</taxon>
        <taxon>Telluria group</taxon>
        <taxon>Pseudoduganella</taxon>
    </lineage>
</organism>
<dbReference type="InterPro" id="IPR002104">
    <property type="entry name" value="Integrase_catalytic"/>
</dbReference>
<evidence type="ECO:0000313" key="5">
    <source>
        <dbReference type="Proteomes" id="UP000431684"/>
    </source>
</evidence>
<dbReference type="Gene3D" id="1.10.443.10">
    <property type="entry name" value="Intergrase catalytic core"/>
    <property type="match status" value="1"/>
</dbReference>
<dbReference type="AlphaFoldDB" id="A0A6I3XMU7"/>